<dbReference type="InterPro" id="IPR002068">
    <property type="entry name" value="A-crystallin/Hsp20_dom"/>
</dbReference>
<dbReference type="PANTHER" id="PTHR45640:SF26">
    <property type="entry name" value="RE23625P"/>
    <property type="match status" value="1"/>
</dbReference>
<evidence type="ECO:0000259" key="3">
    <source>
        <dbReference type="PROSITE" id="PS01031"/>
    </source>
</evidence>
<proteinExistence type="inferred from homology"/>
<dbReference type="GO" id="GO:0042026">
    <property type="term" value="P:protein refolding"/>
    <property type="evidence" value="ECO:0007669"/>
    <property type="project" value="TreeGrafter"/>
</dbReference>
<keyword evidence="5" id="KW-1185">Reference proteome</keyword>
<evidence type="ECO:0000256" key="2">
    <source>
        <dbReference type="RuleBase" id="RU003616"/>
    </source>
</evidence>
<dbReference type="Proteomes" id="UP000678393">
    <property type="component" value="Unassembled WGS sequence"/>
</dbReference>
<dbReference type="AlphaFoldDB" id="A0A8S3Z419"/>
<evidence type="ECO:0000313" key="5">
    <source>
        <dbReference type="Proteomes" id="UP000678393"/>
    </source>
</evidence>
<gene>
    <name evidence="4" type="ORF">CUNI_LOCUS9762</name>
</gene>
<reference evidence="4" key="1">
    <citation type="submission" date="2021-04" db="EMBL/GenBank/DDBJ databases">
        <authorList>
            <consortium name="Molecular Ecology Group"/>
        </authorList>
    </citation>
    <scope>NUCLEOTIDE SEQUENCE</scope>
</reference>
<protein>
    <recommendedName>
        <fullName evidence="3">SHSP domain-containing protein</fullName>
    </recommendedName>
</protein>
<dbReference type="Gene3D" id="2.60.40.790">
    <property type="match status" value="1"/>
</dbReference>
<dbReference type="InterPro" id="IPR001436">
    <property type="entry name" value="Alpha-crystallin/sHSP_animal"/>
</dbReference>
<dbReference type="PANTHER" id="PTHR45640">
    <property type="entry name" value="HEAT SHOCK PROTEIN HSP-12.2-RELATED"/>
    <property type="match status" value="1"/>
</dbReference>
<evidence type="ECO:0000313" key="4">
    <source>
        <dbReference type="EMBL" id="CAG5124204.1"/>
    </source>
</evidence>
<dbReference type="GO" id="GO:0051082">
    <property type="term" value="F:unfolded protein binding"/>
    <property type="evidence" value="ECO:0007669"/>
    <property type="project" value="TreeGrafter"/>
</dbReference>
<feature type="domain" description="SHSP" evidence="3">
    <location>
        <begin position="40"/>
        <end position="147"/>
    </location>
</feature>
<dbReference type="GO" id="GO:0005634">
    <property type="term" value="C:nucleus"/>
    <property type="evidence" value="ECO:0007669"/>
    <property type="project" value="TreeGrafter"/>
</dbReference>
<comment type="caution">
    <text evidence="4">The sequence shown here is derived from an EMBL/GenBank/DDBJ whole genome shotgun (WGS) entry which is preliminary data.</text>
</comment>
<dbReference type="GO" id="GO:0009408">
    <property type="term" value="P:response to heat"/>
    <property type="evidence" value="ECO:0007669"/>
    <property type="project" value="TreeGrafter"/>
</dbReference>
<dbReference type="EMBL" id="CAJHNH020001724">
    <property type="protein sequence ID" value="CAG5124204.1"/>
    <property type="molecule type" value="Genomic_DNA"/>
</dbReference>
<comment type="similarity">
    <text evidence="1 2">Belongs to the small heat shock protein (HSP20) family.</text>
</comment>
<dbReference type="OrthoDB" id="1431247at2759"/>
<accession>A0A8S3Z419</accession>
<dbReference type="PROSITE" id="PS01031">
    <property type="entry name" value="SHSP"/>
    <property type="match status" value="1"/>
</dbReference>
<dbReference type="SUPFAM" id="SSF49764">
    <property type="entry name" value="HSP20-like chaperones"/>
    <property type="match status" value="1"/>
</dbReference>
<dbReference type="CDD" id="cd06526">
    <property type="entry name" value="metazoan_ACD"/>
    <property type="match status" value="1"/>
</dbReference>
<name>A0A8S3Z419_9EUPU</name>
<dbReference type="InterPro" id="IPR008978">
    <property type="entry name" value="HSP20-like_chaperone"/>
</dbReference>
<evidence type="ECO:0000256" key="1">
    <source>
        <dbReference type="PROSITE-ProRule" id="PRU00285"/>
    </source>
</evidence>
<sequence>MFAVCPRLTDEPDFGFLRLADDLSRPLSLFRPGALRLLDDANLSGLRDVEVIDGDQEYQVRVKVGDKFKPEDIRITTDNKRIIVNAKHEEKPEKNCTVSREWTRIFTPPEGVDLKSATSTMTRDGVLKLKLQKVPEQKERPIPVEFES</sequence>
<dbReference type="Pfam" id="PF00011">
    <property type="entry name" value="HSP20"/>
    <property type="match status" value="1"/>
</dbReference>
<organism evidence="4 5">
    <name type="scientific">Candidula unifasciata</name>
    <dbReference type="NCBI Taxonomy" id="100452"/>
    <lineage>
        <taxon>Eukaryota</taxon>
        <taxon>Metazoa</taxon>
        <taxon>Spiralia</taxon>
        <taxon>Lophotrochozoa</taxon>
        <taxon>Mollusca</taxon>
        <taxon>Gastropoda</taxon>
        <taxon>Heterobranchia</taxon>
        <taxon>Euthyneura</taxon>
        <taxon>Panpulmonata</taxon>
        <taxon>Eupulmonata</taxon>
        <taxon>Stylommatophora</taxon>
        <taxon>Helicina</taxon>
        <taxon>Helicoidea</taxon>
        <taxon>Geomitridae</taxon>
        <taxon>Candidula</taxon>
    </lineage>
</organism>
<dbReference type="GO" id="GO:0005737">
    <property type="term" value="C:cytoplasm"/>
    <property type="evidence" value="ECO:0007669"/>
    <property type="project" value="TreeGrafter"/>
</dbReference>